<evidence type="ECO:0000256" key="8">
    <source>
        <dbReference type="SAM" id="MobiDB-lite"/>
    </source>
</evidence>
<proteinExistence type="inferred from homology"/>
<dbReference type="Proteomes" id="UP000323426">
    <property type="component" value="Unassembled WGS sequence"/>
</dbReference>
<dbReference type="AlphaFoldDB" id="A0A5M6DDY7"/>
<evidence type="ECO:0000256" key="5">
    <source>
        <dbReference type="PIRSR" id="PIRSR606710-1"/>
    </source>
</evidence>
<keyword evidence="3 7" id="KW-0378">Hydrolase</keyword>
<dbReference type="InterPro" id="IPR016828">
    <property type="entry name" value="Alpha-L-arabinofuranosidase"/>
</dbReference>
<gene>
    <name evidence="9" type="ORF">F0145_12630</name>
</gene>
<comment type="similarity">
    <text evidence="1 7">Belongs to the glycosyl hydrolase 43 family.</text>
</comment>
<keyword evidence="2" id="KW-0732">Signal</keyword>
<dbReference type="CDD" id="cd18820">
    <property type="entry name" value="GH43_LbAraf43-like"/>
    <property type="match status" value="1"/>
</dbReference>
<evidence type="ECO:0000256" key="2">
    <source>
        <dbReference type="ARBA" id="ARBA00022729"/>
    </source>
</evidence>
<dbReference type="InterPro" id="IPR023296">
    <property type="entry name" value="Glyco_hydro_beta-prop_sf"/>
</dbReference>
<dbReference type="PIRSF" id="PIRSF025414">
    <property type="entry name" value="Alpha-L-arabinofuranosidase"/>
    <property type="match status" value="1"/>
</dbReference>
<dbReference type="PROSITE" id="PS51257">
    <property type="entry name" value="PROKAR_LIPOPROTEIN"/>
    <property type="match status" value="1"/>
</dbReference>
<sequence>MRTNLFRNIFYSFCWLLVLTLSCQKEKGTDLKKPPGTGPDPNTETTFTNPILPSGPDPWVIKQGEYYYYTHTLGNRIGLAKTKAVSRLSQLPLNTVWTPPAGTNYSTNLWAPELHFINGKWYIYFAADDTRDINHRMYVLENTAADPTTGEWVFKGKIADTSDKWAIDGTVLDYNGQLYFIWSGWRGENDPGIQQLYIARMINPWTLEGTRAMLSEPTYAWEKNGLVNEGPQILKNSSGRVFLVYSASGCWTDDYALGMLTLKEGGNPLIPGDWTKSPNPVFKTKPASNAYGPGHNSFFKSPDGKEDWLIYHANSAAKQGCGDTRNPRIQPFTWNADGTPNLGEPVSTGSPIPRPSGEVP</sequence>
<dbReference type="PANTHER" id="PTHR43817:SF1">
    <property type="entry name" value="HYDROLASE, FAMILY 43, PUTATIVE (AFU_ORTHOLOGUE AFUA_3G01660)-RELATED"/>
    <property type="match status" value="1"/>
</dbReference>
<dbReference type="Gene3D" id="2.115.10.20">
    <property type="entry name" value="Glycosyl hydrolase domain, family 43"/>
    <property type="match status" value="1"/>
</dbReference>
<feature type="region of interest" description="Disordered" evidence="8">
    <location>
        <begin position="320"/>
        <end position="360"/>
    </location>
</feature>
<dbReference type="InterPro" id="IPR006710">
    <property type="entry name" value="Glyco_hydro_43"/>
</dbReference>
<comment type="caution">
    <text evidence="9">The sequence shown here is derived from an EMBL/GenBank/DDBJ whole genome shotgun (WGS) entry which is preliminary data.</text>
</comment>
<reference evidence="9 10" key="1">
    <citation type="submission" date="2019-09" db="EMBL/GenBank/DDBJ databases">
        <title>Genome sequence and assembly of Adhaeribacter sp.</title>
        <authorList>
            <person name="Chhetri G."/>
        </authorList>
    </citation>
    <scope>NUCLEOTIDE SEQUENCE [LARGE SCALE GENOMIC DNA]</scope>
    <source>
        <strain evidence="9 10">DK36</strain>
    </source>
</reference>
<feature type="site" description="Important for catalytic activity, responsible for pKa modulation of the active site Glu and correct orientation of both the proton donor and substrate" evidence="6">
    <location>
        <position position="168"/>
    </location>
</feature>
<feature type="active site" description="Proton donor" evidence="5">
    <location>
        <position position="229"/>
    </location>
</feature>
<evidence type="ECO:0000256" key="1">
    <source>
        <dbReference type="ARBA" id="ARBA00009865"/>
    </source>
</evidence>
<feature type="active site" description="Proton acceptor" evidence="5">
    <location>
        <position position="57"/>
    </location>
</feature>
<dbReference type="Pfam" id="PF04616">
    <property type="entry name" value="Glyco_hydro_43"/>
    <property type="match status" value="1"/>
</dbReference>
<evidence type="ECO:0000256" key="3">
    <source>
        <dbReference type="ARBA" id="ARBA00022801"/>
    </source>
</evidence>
<dbReference type="GO" id="GO:0005975">
    <property type="term" value="P:carbohydrate metabolic process"/>
    <property type="evidence" value="ECO:0007669"/>
    <property type="project" value="InterPro"/>
</dbReference>
<dbReference type="EMBL" id="VWSF01000008">
    <property type="protein sequence ID" value="KAA5545771.1"/>
    <property type="molecule type" value="Genomic_DNA"/>
</dbReference>
<dbReference type="GO" id="GO:0004553">
    <property type="term" value="F:hydrolase activity, hydrolyzing O-glycosyl compounds"/>
    <property type="evidence" value="ECO:0007669"/>
    <property type="project" value="InterPro"/>
</dbReference>
<dbReference type="PANTHER" id="PTHR43817">
    <property type="entry name" value="GLYCOSYL HYDROLASE"/>
    <property type="match status" value="1"/>
</dbReference>
<feature type="region of interest" description="Disordered" evidence="8">
    <location>
        <begin position="28"/>
        <end position="48"/>
    </location>
</feature>
<name>A0A5M6DDY7_9BACT</name>
<evidence type="ECO:0000313" key="10">
    <source>
        <dbReference type="Proteomes" id="UP000323426"/>
    </source>
</evidence>
<evidence type="ECO:0000256" key="4">
    <source>
        <dbReference type="ARBA" id="ARBA00023295"/>
    </source>
</evidence>
<dbReference type="SUPFAM" id="SSF75005">
    <property type="entry name" value="Arabinanase/levansucrase/invertase"/>
    <property type="match status" value="1"/>
</dbReference>
<evidence type="ECO:0000256" key="6">
    <source>
        <dbReference type="PIRSR" id="PIRSR606710-2"/>
    </source>
</evidence>
<accession>A0A5M6DDY7</accession>
<keyword evidence="10" id="KW-1185">Reference proteome</keyword>
<evidence type="ECO:0000313" key="9">
    <source>
        <dbReference type="EMBL" id="KAA5545771.1"/>
    </source>
</evidence>
<organism evidence="9 10">
    <name type="scientific">Adhaeribacter rhizoryzae</name>
    <dbReference type="NCBI Taxonomy" id="2607907"/>
    <lineage>
        <taxon>Bacteria</taxon>
        <taxon>Pseudomonadati</taxon>
        <taxon>Bacteroidota</taxon>
        <taxon>Cytophagia</taxon>
        <taxon>Cytophagales</taxon>
        <taxon>Hymenobacteraceae</taxon>
        <taxon>Adhaeribacter</taxon>
    </lineage>
</organism>
<dbReference type="RefSeq" id="WP_150088773.1">
    <property type="nucleotide sequence ID" value="NZ_VWSF01000008.1"/>
</dbReference>
<evidence type="ECO:0000256" key="7">
    <source>
        <dbReference type="RuleBase" id="RU361187"/>
    </source>
</evidence>
<protein>
    <submittedName>
        <fullName evidence="9">Family 43 glycosylhydrolase</fullName>
    </submittedName>
</protein>
<keyword evidence="4 7" id="KW-0326">Glycosidase</keyword>